<dbReference type="AlphaFoldDB" id="A0A2U2MZC2"/>
<sequence>MVAKAVKAPDLGYDRWILVDDETGEILDDAQGYGYKSASGAHRAYAYKTMPNAKKKKLDTTKRRVQQFWRKHSSLADDINALAFDTLKCGEEFSDSDIIQAIEESGVDTGDLTPKQLAKYF</sequence>
<evidence type="ECO:0000313" key="2">
    <source>
        <dbReference type="Proteomes" id="UP000245876"/>
    </source>
</evidence>
<evidence type="ECO:0000313" key="1">
    <source>
        <dbReference type="EMBL" id="PWG62074.1"/>
    </source>
</evidence>
<reference evidence="1 2" key="1">
    <citation type="journal article" date="2018" name="Int. J. Syst. Evol. Microbiol.">
        <title>Bifidobacterium callitrichidarum sp. nov. from the faeces of the emperor tamarin (Saguinus imperator).</title>
        <authorList>
            <person name="Modesto M."/>
            <person name="Michelini S."/>
            <person name="Sansosti M.C."/>
            <person name="De Filippo C."/>
            <person name="Cavalieri D."/>
            <person name="Qvirist L."/>
            <person name="Andlid T."/>
            <person name="Spiezio C."/>
            <person name="Sandri C."/>
            <person name="Pascarelli S."/>
            <person name="Sgorbati B."/>
            <person name="Mattarelli P."/>
        </authorList>
    </citation>
    <scope>NUCLEOTIDE SEQUENCE [LARGE SCALE GENOMIC DNA]</scope>
    <source>
        <strain evidence="1 2">TRI 5</strain>
    </source>
</reference>
<organism evidence="1 2">
    <name type="scientific">Bifidobacterium callitrichidarum</name>
    <dbReference type="NCBI Taxonomy" id="2052941"/>
    <lineage>
        <taxon>Bacteria</taxon>
        <taxon>Bacillati</taxon>
        <taxon>Actinomycetota</taxon>
        <taxon>Actinomycetes</taxon>
        <taxon>Bifidobacteriales</taxon>
        <taxon>Bifidobacteriaceae</taxon>
        <taxon>Bifidobacterium</taxon>
    </lineage>
</organism>
<proteinExistence type="predicted"/>
<keyword evidence="2" id="KW-1185">Reference proteome</keyword>
<dbReference type="RefSeq" id="WP_109058164.1">
    <property type="nucleotide sequence ID" value="NZ_QFFM01000041.1"/>
</dbReference>
<gene>
    <name evidence="1" type="ORF">DF196_12670</name>
</gene>
<protein>
    <submittedName>
        <fullName evidence="1">Uncharacterized protein</fullName>
    </submittedName>
</protein>
<dbReference type="EMBL" id="QFFM01000041">
    <property type="protein sequence ID" value="PWG62074.1"/>
    <property type="molecule type" value="Genomic_DNA"/>
</dbReference>
<comment type="caution">
    <text evidence="1">The sequence shown here is derived from an EMBL/GenBank/DDBJ whole genome shotgun (WGS) entry which is preliminary data.</text>
</comment>
<dbReference type="Proteomes" id="UP000245876">
    <property type="component" value="Unassembled WGS sequence"/>
</dbReference>
<accession>A0A2U2MZC2</accession>
<name>A0A2U2MZC2_9BIFI</name>
<dbReference type="OrthoDB" id="2187474at2"/>